<organism evidence="8 9">
    <name type="scientific">Zophobas morio</name>
    <dbReference type="NCBI Taxonomy" id="2755281"/>
    <lineage>
        <taxon>Eukaryota</taxon>
        <taxon>Metazoa</taxon>
        <taxon>Ecdysozoa</taxon>
        <taxon>Arthropoda</taxon>
        <taxon>Hexapoda</taxon>
        <taxon>Insecta</taxon>
        <taxon>Pterygota</taxon>
        <taxon>Neoptera</taxon>
        <taxon>Endopterygota</taxon>
        <taxon>Coleoptera</taxon>
        <taxon>Polyphaga</taxon>
        <taxon>Cucujiformia</taxon>
        <taxon>Tenebrionidae</taxon>
        <taxon>Zophobas</taxon>
    </lineage>
</organism>
<proteinExistence type="predicted"/>
<protein>
    <recommendedName>
        <fullName evidence="10">Glycoside hydrolase family protein 48</fullName>
    </recommendedName>
</protein>
<keyword evidence="4" id="KW-0119">Carbohydrate metabolism</keyword>
<evidence type="ECO:0000256" key="6">
    <source>
        <dbReference type="ARBA" id="ARBA00023326"/>
    </source>
</evidence>
<evidence type="ECO:0000313" key="8">
    <source>
        <dbReference type="EMBL" id="KAJ3653087.1"/>
    </source>
</evidence>
<dbReference type="PRINTS" id="PR00844">
    <property type="entry name" value="GLHYDRLASE48"/>
</dbReference>
<dbReference type="Proteomes" id="UP001168821">
    <property type="component" value="Unassembled WGS sequence"/>
</dbReference>
<dbReference type="Pfam" id="PF02011">
    <property type="entry name" value="Glyco_hydro_48"/>
    <property type="match status" value="1"/>
</dbReference>
<dbReference type="GO" id="GO:0008810">
    <property type="term" value="F:cellulase activity"/>
    <property type="evidence" value="ECO:0007669"/>
    <property type="project" value="InterPro"/>
</dbReference>
<evidence type="ECO:0000313" key="9">
    <source>
        <dbReference type="Proteomes" id="UP001168821"/>
    </source>
</evidence>
<feature type="signal peptide" evidence="7">
    <location>
        <begin position="1"/>
        <end position="18"/>
    </location>
</feature>
<dbReference type="SUPFAM" id="SSF48208">
    <property type="entry name" value="Six-hairpin glycosidases"/>
    <property type="match status" value="1"/>
</dbReference>
<dbReference type="EMBL" id="JALNTZ010000005">
    <property type="protein sequence ID" value="KAJ3653087.1"/>
    <property type="molecule type" value="Genomic_DNA"/>
</dbReference>
<sequence>MKLLLPLVVLGCATGILAGVYTDRFLQQYEKIHNSANGYFSQDGIPYHSVETLMCEAPDHGHETTSEAYSYFIWLEAMHGAITGDFQTFNDAWDIMEKYMIPTHADQPTNSFYNPSSPATYAAEMDTPNDYPSPIDSSVPVGQDPIFQELTTAYGTEDIYGMHWLQDVDNVYGFGDAPGVCEGGPGTPGPSYINTFQRGPEESVWRTIPQPTCDSFKYGGTNGFLDLFTGDSNYAKQWKYTNAPDADARAIQGAYWASQWAAAAGQSSQISATLEKAAKLGDYLRYALFDKYFKQVGECFDPHSCPGGSGKNSAHYLLSWYYAWGGATDTSAGWAWRIGDGSAHFGYQNPLTAWALANEPSLKPKGATAVQDWTQSLERQLELYAYVQTAEGAFAGGVTNTWKGRYDQPPSNLTSNTFYGMVYDWEPVYHDPPSNRWYGMQGWSTDRLAQYYYVTGDVKAQATLDKWVAWLLPNLKFDGDDYQLPANLEWQGVPNAYSGGEAQENSNLHVTITDFTNDVGTAAGTARTLAYYAAKTGNTEAKDAAKKLLDGMWNLYQTDKGVSSPEVREDYNRFTEPVYVPSGWTGTYPNGDTIQSGITFIDIRSFLKEDPDWPKVEAYINGGSAPEFTYHRFWAQSDVALAQGAYGLLFDE</sequence>
<keyword evidence="9" id="KW-1185">Reference proteome</keyword>
<dbReference type="InterPro" id="IPR027390">
    <property type="entry name" value="Endoglucanase_F_dom3"/>
</dbReference>
<keyword evidence="1 7" id="KW-0732">Signal</keyword>
<keyword evidence="5" id="KW-0326">Glycosidase</keyword>
<dbReference type="Gene3D" id="1.50.10.10">
    <property type="match status" value="1"/>
</dbReference>
<evidence type="ECO:0000256" key="3">
    <source>
        <dbReference type="ARBA" id="ARBA00023001"/>
    </source>
</evidence>
<dbReference type="InterPro" id="IPR012341">
    <property type="entry name" value="6hp_glycosidase-like_sf"/>
</dbReference>
<accession>A0AA38IBE4</accession>
<dbReference type="Gene3D" id="2.170.160.10">
    <property type="entry name" value="Endo-1,4-beta-glucanase f. Domain 2"/>
    <property type="match status" value="1"/>
</dbReference>
<gene>
    <name evidence="8" type="ORF">Zmor_019004</name>
</gene>
<dbReference type="InterPro" id="IPR023309">
    <property type="entry name" value="Endo-1-4-beta-glucanase_dom2"/>
</dbReference>
<evidence type="ECO:0000256" key="2">
    <source>
        <dbReference type="ARBA" id="ARBA00022801"/>
    </source>
</evidence>
<evidence type="ECO:0008006" key="10">
    <source>
        <dbReference type="Google" id="ProtNLM"/>
    </source>
</evidence>
<evidence type="ECO:0000256" key="5">
    <source>
        <dbReference type="ARBA" id="ARBA00023295"/>
    </source>
</evidence>
<dbReference type="GO" id="GO:0030245">
    <property type="term" value="P:cellulose catabolic process"/>
    <property type="evidence" value="ECO:0007669"/>
    <property type="project" value="UniProtKB-KW"/>
</dbReference>
<dbReference type="InterPro" id="IPR008928">
    <property type="entry name" value="6-hairpin_glycosidase_sf"/>
</dbReference>
<evidence type="ECO:0000256" key="1">
    <source>
        <dbReference type="ARBA" id="ARBA00022729"/>
    </source>
</evidence>
<keyword evidence="2" id="KW-0378">Hydrolase</keyword>
<evidence type="ECO:0000256" key="7">
    <source>
        <dbReference type="SAM" id="SignalP"/>
    </source>
</evidence>
<keyword evidence="6" id="KW-0624">Polysaccharide degradation</keyword>
<evidence type="ECO:0000256" key="4">
    <source>
        <dbReference type="ARBA" id="ARBA00023277"/>
    </source>
</evidence>
<keyword evidence="3" id="KW-0136">Cellulose degradation</keyword>
<name>A0AA38IBE4_9CUCU</name>
<dbReference type="Gene3D" id="4.10.870.10">
    <property type="entry name" value="Endo-1,4-beta-glucanase f. Domain 3"/>
    <property type="match status" value="1"/>
</dbReference>
<reference evidence="8" key="1">
    <citation type="journal article" date="2023" name="G3 (Bethesda)">
        <title>Whole genome assemblies of Zophobas morio and Tenebrio molitor.</title>
        <authorList>
            <person name="Kaur S."/>
            <person name="Stinson S.A."/>
            <person name="diCenzo G.C."/>
        </authorList>
    </citation>
    <scope>NUCLEOTIDE SEQUENCE</scope>
    <source>
        <strain evidence="8">QUZm001</strain>
    </source>
</reference>
<comment type="caution">
    <text evidence="8">The sequence shown here is derived from an EMBL/GenBank/DDBJ whole genome shotgun (WGS) entry which is preliminary data.</text>
</comment>
<dbReference type="AlphaFoldDB" id="A0AA38IBE4"/>
<feature type="chain" id="PRO_5041351654" description="Glycoside hydrolase family protein 48" evidence="7">
    <location>
        <begin position="19"/>
        <end position="652"/>
    </location>
</feature>
<dbReference type="InterPro" id="IPR000556">
    <property type="entry name" value="Glyco_hydro_48F"/>
</dbReference>